<feature type="compositionally biased region" description="Basic and acidic residues" evidence="1">
    <location>
        <begin position="45"/>
        <end position="54"/>
    </location>
</feature>
<evidence type="ECO:0000313" key="2">
    <source>
        <dbReference type="EMBL" id="KAL3799270.1"/>
    </source>
</evidence>
<reference evidence="2 3" key="1">
    <citation type="journal article" date="2020" name="G3 (Bethesda)">
        <title>Improved Reference Genome for Cyclotella cryptica CCMP332, a Model for Cell Wall Morphogenesis, Salinity Adaptation, and Lipid Production in Diatoms (Bacillariophyta).</title>
        <authorList>
            <person name="Roberts W.R."/>
            <person name="Downey K.M."/>
            <person name="Ruck E.C."/>
            <person name="Traller J.C."/>
            <person name="Alverson A.J."/>
        </authorList>
    </citation>
    <scope>NUCLEOTIDE SEQUENCE [LARGE SCALE GENOMIC DNA]</scope>
    <source>
        <strain evidence="2 3">CCMP332</strain>
    </source>
</reference>
<dbReference type="AlphaFoldDB" id="A0ABD3QG22"/>
<evidence type="ECO:0000313" key="3">
    <source>
        <dbReference type="Proteomes" id="UP001516023"/>
    </source>
</evidence>
<keyword evidence="3" id="KW-1185">Reference proteome</keyword>
<protein>
    <submittedName>
        <fullName evidence="2">Uncharacterized protein</fullName>
    </submittedName>
</protein>
<accession>A0ABD3QG22</accession>
<proteinExistence type="predicted"/>
<name>A0ABD3QG22_9STRA</name>
<organism evidence="2 3">
    <name type="scientific">Cyclotella cryptica</name>
    <dbReference type="NCBI Taxonomy" id="29204"/>
    <lineage>
        <taxon>Eukaryota</taxon>
        <taxon>Sar</taxon>
        <taxon>Stramenopiles</taxon>
        <taxon>Ochrophyta</taxon>
        <taxon>Bacillariophyta</taxon>
        <taxon>Coscinodiscophyceae</taxon>
        <taxon>Thalassiosirophycidae</taxon>
        <taxon>Stephanodiscales</taxon>
        <taxon>Stephanodiscaceae</taxon>
        <taxon>Cyclotella</taxon>
    </lineage>
</organism>
<dbReference type="Proteomes" id="UP001516023">
    <property type="component" value="Unassembled WGS sequence"/>
</dbReference>
<dbReference type="EMBL" id="JABMIG020000040">
    <property type="protein sequence ID" value="KAL3799270.1"/>
    <property type="molecule type" value="Genomic_DNA"/>
</dbReference>
<feature type="region of interest" description="Disordered" evidence="1">
    <location>
        <begin position="33"/>
        <end position="54"/>
    </location>
</feature>
<gene>
    <name evidence="2" type="ORF">HJC23_012995</name>
</gene>
<comment type="caution">
    <text evidence="2">The sequence shown here is derived from an EMBL/GenBank/DDBJ whole genome shotgun (WGS) entry which is preliminary data.</text>
</comment>
<sequence length="226" mass="25987">MGVQKVFQYHGDPFLKDVVFGLEKNVNPELEIKNDDTTTKGTRGLGERHLGNGDPLFKETERYHQAENDHFATPANTVALHESLFKSNKHNSLRAHYAGSSYDPILREYASPKTTLGELKALEADMDNKRRLFREMCARKRHNLDEQELYCDPLVNSYRIKELMFRGTKRSLKAAMDAEMSKYRKRMLAAAKFYPAEEAFPPVACTYRKLNAGDDLFDAAMEYHTK</sequence>
<evidence type="ECO:0000256" key="1">
    <source>
        <dbReference type="SAM" id="MobiDB-lite"/>
    </source>
</evidence>